<dbReference type="InterPro" id="IPR032349">
    <property type="entry name" value="DUF4865"/>
</dbReference>
<sequence>MTTATAAWLLQYPIVLPLDYDMEVIRHRVRTRGAALDGRSGLDFKAYAIRVAGERGSSVNEYAPFYSWRAADAAALFLAGGAGFQGVVADFGRPTVHTWLPLTSAVGSLPTAEVVAARRWTFPLPPHSDPTAAAQQTVEFVASLQGEPGIHRASAGIDPRSWEIVLYATTDGSAVAQGAPGYLTEYDVLHVSEG</sequence>
<organism evidence="1">
    <name type="scientific">Nakamurella sp. A5-74</name>
    <dbReference type="NCBI Taxonomy" id="3158264"/>
    <lineage>
        <taxon>Bacteria</taxon>
        <taxon>Bacillati</taxon>
        <taxon>Actinomycetota</taxon>
        <taxon>Actinomycetes</taxon>
        <taxon>Nakamurellales</taxon>
        <taxon>Nakamurellaceae</taxon>
        <taxon>Nakamurella</taxon>
    </lineage>
</organism>
<accession>A0AAU8DQY6</accession>
<evidence type="ECO:0000313" key="1">
    <source>
        <dbReference type="EMBL" id="XCG64615.1"/>
    </source>
</evidence>
<protein>
    <submittedName>
        <fullName evidence="1">DUF4865 family protein</fullName>
    </submittedName>
</protein>
<gene>
    <name evidence="1" type="ORF">ABLG96_04575</name>
</gene>
<dbReference type="AlphaFoldDB" id="A0AAU8DQY6"/>
<dbReference type="RefSeq" id="WP_353650228.1">
    <property type="nucleotide sequence ID" value="NZ_CP159218.1"/>
</dbReference>
<dbReference type="Pfam" id="PF16157">
    <property type="entry name" value="DUF4865"/>
    <property type="match status" value="1"/>
</dbReference>
<reference evidence="1" key="1">
    <citation type="submission" date="2024-05" db="EMBL/GenBank/DDBJ databases">
        <authorList>
            <person name="Cai S.Y."/>
            <person name="Jin L.M."/>
            <person name="Li H.R."/>
        </authorList>
    </citation>
    <scope>NUCLEOTIDE SEQUENCE</scope>
    <source>
        <strain evidence="1">A5-74</strain>
    </source>
</reference>
<name>A0AAU8DQY6_9ACTN</name>
<dbReference type="EMBL" id="CP159218">
    <property type="protein sequence ID" value="XCG64615.1"/>
    <property type="molecule type" value="Genomic_DNA"/>
</dbReference>
<proteinExistence type="predicted"/>